<evidence type="ECO:0000259" key="1">
    <source>
        <dbReference type="Pfam" id="PF00462"/>
    </source>
</evidence>
<dbReference type="InterPro" id="IPR002109">
    <property type="entry name" value="Glutaredoxin"/>
</dbReference>
<dbReference type="KEGG" id="vg:24607026"/>
<gene>
    <name evidence="2" type="ORF">CPT_Mater127</name>
</gene>
<dbReference type="GeneID" id="24607026"/>
<name>A0A0A0RNR7_9CAUD</name>
<protein>
    <submittedName>
        <fullName evidence="2">Thioredoxin</fullName>
    </submittedName>
</protein>
<proteinExistence type="predicted"/>
<dbReference type="OrthoDB" id="26242at10239"/>
<reference evidence="2 3" key="1">
    <citation type="submission" date="2014-07" db="EMBL/GenBank/DDBJ databases">
        <title>Complete Genome of Bacillus megaterium Myophage Mater.</title>
        <authorList>
            <person name="Lancaster J.C."/>
            <person name="Hodde M.K."/>
            <person name="Hernandez A.C."/>
            <person name="Everett G.F.K."/>
        </authorList>
    </citation>
    <scope>NUCLEOTIDE SEQUENCE [LARGE SCALE GENOMIC DNA]</scope>
</reference>
<dbReference type="Proteomes" id="UP000030206">
    <property type="component" value="Segment"/>
</dbReference>
<dbReference type="RefSeq" id="YP_009151086.1">
    <property type="nucleotide sequence ID" value="NC_027366.1"/>
</dbReference>
<accession>A0A0A0RNR7</accession>
<dbReference type="Gene3D" id="3.40.30.10">
    <property type="entry name" value="Glutaredoxin"/>
    <property type="match status" value="1"/>
</dbReference>
<dbReference type="SUPFAM" id="SSF52833">
    <property type="entry name" value="Thioredoxin-like"/>
    <property type="match status" value="1"/>
</dbReference>
<sequence length="85" mass="9870">MANKLIKLEKHHCRFCGELERYLQGEGVEYITYNMDDKPAIAAKYGVMSAPVLILADEEDNAIKQVNGYFRDQIEELLEEYRKEA</sequence>
<feature type="domain" description="Glutaredoxin" evidence="1">
    <location>
        <begin position="10"/>
        <end position="55"/>
    </location>
</feature>
<organism evidence="2 3">
    <name type="scientific">Bacillus phage Mater</name>
    <dbReference type="NCBI Taxonomy" id="1540090"/>
    <lineage>
        <taxon>Viruses</taxon>
        <taxon>Duplodnaviria</taxon>
        <taxon>Heunggongvirae</taxon>
        <taxon>Uroviricota</taxon>
        <taxon>Caudoviricetes</taxon>
        <taxon>Herelleviridae</taxon>
        <taxon>Bastillevirinae</taxon>
        <taxon>Matervirus</taxon>
        <taxon>Matervirus mater</taxon>
    </lineage>
</organism>
<dbReference type="InterPro" id="IPR036249">
    <property type="entry name" value="Thioredoxin-like_sf"/>
</dbReference>
<dbReference type="Pfam" id="PF00462">
    <property type="entry name" value="Glutaredoxin"/>
    <property type="match status" value="1"/>
</dbReference>
<evidence type="ECO:0000313" key="2">
    <source>
        <dbReference type="EMBL" id="AIW03284.1"/>
    </source>
</evidence>
<dbReference type="EMBL" id="KM236245">
    <property type="protein sequence ID" value="AIW03284.1"/>
    <property type="molecule type" value="Genomic_DNA"/>
</dbReference>
<evidence type="ECO:0000313" key="3">
    <source>
        <dbReference type="Proteomes" id="UP000030206"/>
    </source>
</evidence>
<keyword evidence="3" id="KW-1185">Reference proteome</keyword>